<dbReference type="Pfam" id="PF14216">
    <property type="entry name" value="DUF4326"/>
    <property type="match status" value="1"/>
</dbReference>
<proteinExistence type="predicted"/>
<evidence type="ECO:0000313" key="2">
    <source>
        <dbReference type="EMBL" id="MBB4922169.1"/>
    </source>
</evidence>
<reference evidence="2 3" key="1">
    <citation type="submission" date="2020-08" db="EMBL/GenBank/DDBJ databases">
        <title>Sequencing the genomes of 1000 actinobacteria strains.</title>
        <authorList>
            <person name="Klenk H.-P."/>
        </authorList>
    </citation>
    <scope>NUCLEOTIDE SEQUENCE [LARGE SCALE GENOMIC DNA]</scope>
    <source>
        <strain evidence="2 3">DSM 41654</strain>
    </source>
</reference>
<accession>A0A7W7VU06</accession>
<dbReference type="Proteomes" id="UP000540506">
    <property type="component" value="Unassembled WGS sequence"/>
</dbReference>
<evidence type="ECO:0000313" key="3">
    <source>
        <dbReference type="Proteomes" id="UP000540506"/>
    </source>
</evidence>
<organism evidence="2 3">
    <name type="scientific">Kitasatospora kifunensis</name>
    <name type="common">Streptomyces kifunensis</name>
    <dbReference type="NCBI Taxonomy" id="58351"/>
    <lineage>
        <taxon>Bacteria</taxon>
        <taxon>Bacillati</taxon>
        <taxon>Actinomycetota</taxon>
        <taxon>Actinomycetes</taxon>
        <taxon>Kitasatosporales</taxon>
        <taxon>Streptomycetaceae</taxon>
        <taxon>Kitasatospora</taxon>
    </lineage>
</organism>
<dbReference type="RefSeq" id="WP_184934385.1">
    <property type="nucleotide sequence ID" value="NZ_JACHJV010000001.1"/>
</dbReference>
<comment type="caution">
    <text evidence="2">The sequence shown here is derived from an EMBL/GenBank/DDBJ whole genome shotgun (WGS) entry which is preliminary data.</text>
</comment>
<dbReference type="AlphaFoldDB" id="A0A7W7VU06"/>
<feature type="domain" description="DUF4326" evidence="1">
    <location>
        <begin position="11"/>
        <end position="119"/>
    </location>
</feature>
<protein>
    <recommendedName>
        <fullName evidence="1">DUF4326 domain-containing protein</fullName>
    </recommendedName>
</protein>
<sequence length="130" mass="14496">MTAPTRIQRRRTKGWRCPDNTVIVSRPSRFGNPFTIQGCIDAEWTDSVAEARRICTQTFEEWLDGNLLGGPGPDGTAWSAQRLDWINSHLVDLRSKNLACYCPLPEPGQPDHCHAAVLLRLANLTTGEPL</sequence>
<evidence type="ECO:0000259" key="1">
    <source>
        <dbReference type="Pfam" id="PF14216"/>
    </source>
</evidence>
<name>A0A7W7VU06_KITKI</name>
<keyword evidence="3" id="KW-1185">Reference proteome</keyword>
<dbReference type="InterPro" id="IPR025475">
    <property type="entry name" value="DUF4326"/>
</dbReference>
<gene>
    <name evidence="2" type="ORF">FHR34_001162</name>
</gene>
<dbReference type="EMBL" id="JACHJV010000001">
    <property type="protein sequence ID" value="MBB4922169.1"/>
    <property type="molecule type" value="Genomic_DNA"/>
</dbReference>